<dbReference type="Proteomes" id="UP000265800">
    <property type="component" value="Unassembled WGS sequence"/>
</dbReference>
<dbReference type="InterPro" id="IPR050229">
    <property type="entry name" value="GlpE_sulfurtransferase"/>
</dbReference>
<dbReference type="AlphaFoldDB" id="A0A399ESF8"/>
<dbReference type="PROSITE" id="PS50206">
    <property type="entry name" value="RHODANESE_3"/>
    <property type="match status" value="1"/>
</dbReference>
<dbReference type="InterPro" id="IPR036873">
    <property type="entry name" value="Rhodanese-like_dom_sf"/>
</dbReference>
<dbReference type="PANTHER" id="PTHR43031:SF1">
    <property type="entry name" value="PYRIDINE NUCLEOTIDE-DISULPHIDE OXIDOREDUCTASE"/>
    <property type="match status" value="1"/>
</dbReference>
<name>A0A399ESF8_9DEIN</name>
<sequence>MRGVRPEALAEFLQEDPLVVDVRPAGQAEPIGFAQALSVPLADIQGGNHHLPKDRPILLVCERGVMSELAGLYLEAAGYERVYHLEGGLRGLKRAST</sequence>
<evidence type="ECO:0000313" key="3">
    <source>
        <dbReference type="Proteomes" id="UP000265800"/>
    </source>
</evidence>
<keyword evidence="2" id="KW-0808">Transferase</keyword>
<comment type="caution">
    <text evidence="2">The sequence shown here is derived from an EMBL/GenBank/DDBJ whole genome shotgun (WGS) entry which is preliminary data.</text>
</comment>
<keyword evidence="3" id="KW-1185">Reference proteome</keyword>
<reference evidence="2 3" key="1">
    <citation type="submission" date="2018-08" db="EMBL/GenBank/DDBJ databases">
        <title>Meiothermus luteus KCTC 52599 genome sequencing project.</title>
        <authorList>
            <person name="Da Costa M.S."/>
            <person name="Albuquerque L."/>
            <person name="Raposo P."/>
            <person name="Froufe H.J.C."/>
            <person name="Barroso C.S."/>
            <person name="Egas C."/>
        </authorList>
    </citation>
    <scope>NUCLEOTIDE SEQUENCE [LARGE SCALE GENOMIC DNA]</scope>
    <source>
        <strain evidence="2 3">KCTC 52599</strain>
    </source>
</reference>
<feature type="domain" description="Rhodanese" evidence="1">
    <location>
        <begin position="13"/>
        <end position="97"/>
    </location>
</feature>
<dbReference type="GO" id="GO:0004792">
    <property type="term" value="F:thiosulfate-cyanide sulfurtransferase activity"/>
    <property type="evidence" value="ECO:0007669"/>
    <property type="project" value="UniProtKB-EC"/>
</dbReference>
<dbReference type="EMBL" id="QWKZ01000020">
    <property type="protein sequence ID" value="RIH87607.1"/>
    <property type="molecule type" value="Genomic_DNA"/>
</dbReference>
<organism evidence="2 3">
    <name type="scientific">Meiothermus luteus</name>
    <dbReference type="NCBI Taxonomy" id="2026184"/>
    <lineage>
        <taxon>Bacteria</taxon>
        <taxon>Thermotogati</taxon>
        <taxon>Deinococcota</taxon>
        <taxon>Deinococci</taxon>
        <taxon>Thermales</taxon>
        <taxon>Thermaceae</taxon>
        <taxon>Meiothermus</taxon>
    </lineage>
</organism>
<evidence type="ECO:0000313" key="2">
    <source>
        <dbReference type="EMBL" id="RIH87607.1"/>
    </source>
</evidence>
<dbReference type="RefSeq" id="WP_119359583.1">
    <property type="nucleotide sequence ID" value="NZ_QWKZ01000020.1"/>
</dbReference>
<dbReference type="CDD" id="cd00158">
    <property type="entry name" value="RHOD"/>
    <property type="match status" value="1"/>
</dbReference>
<dbReference type="SUPFAM" id="SSF52821">
    <property type="entry name" value="Rhodanese/Cell cycle control phosphatase"/>
    <property type="match status" value="1"/>
</dbReference>
<dbReference type="PANTHER" id="PTHR43031">
    <property type="entry name" value="FAD-DEPENDENT OXIDOREDUCTASE"/>
    <property type="match status" value="1"/>
</dbReference>
<protein>
    <submittedName>
        <fullName evidence="2">Thiosulfate sulfurtransferase GlpE</fullName>
        <ecNumber evidence="2">2.8.1.1</ecNumber>
    </submittedName>
</protein>
<dbReference type="EC" id="2.8.1.1" evidence="2"/>
<dbReference type="SMART" id="SM00450">
    <property type="entry name" value="RHOD"/>
    <property type="match status" value="1"/>
</dbReference>
<proteinExistence type="predicted"/>
<dbReference type="Gene3D" id="3.40.250.10">
    <property type="entry name" value="Rhodanese-like domain"/>
    <property type="match status" value="1"/>
</dbReference>
<accession>A0A399ESF8</accession>
<dbReference type="InterPro" id="IPR001763">
    <property type="entry name" value="Rhodanese-like_dom"/>
</dbReference>
<dbReference type="Pfam" id="PF00581">
    <property type="entry name" value="Rhodanese"/>
    <property type="match status" value="1"/>
</dbReference>
<gene>
    <name evidence="2" type="primary">glpE_3</name>
    <name evidence="2" type="ORF">Mlute_00917</name>
</gene>
<dbReference type="OrthoDB" id="26205at2"/>
<evidence type="ECO:0000259" key="1">
    <source>
        <dbReference type="PROSITE" id="PS50206"/>
    </source>
</evidence>